<keyword evidence="3 7" id="KW-0812">Transmembrane</keyword>
<keyword evidence="10" id="KW-1185">Reference proteome</keyword>
<proteinExistence type="inferred from homology"/>
<evidence type="ECO:0000256" key="7">
    <source>
        <dbReference type="RuleBase" id="RU367056"/>
    </source>
</evidence>
<evidence type="ECO:0000256" key="6">
    <source>
        <dbReference type="ARBA" id="ARBA00023136"/>
    </source>
</evidence>
<comment type="function">
    <text evidence="7">Required for assembly of cytochrome c oxidase (complex IV).</text>
</comment>
<comment type="subunit">
    <text evidence="7">Component of 250-400 kDa complexes called cytochrome oxidase assembly intermediates or COA complexes.</text>
</comment>
<evidence type="ECO:0000256" key="4">
    <source>
        <dbReference type="ARBA" id="ARBA00022989"/>
    </source>
</evidence>
<evidence type="ECO:0000259" key="8">
    <source>
        <dbReference type="Pfam" id="PF09813"/>
    </source>
</evidence>
<evidence type="ECO:0000256" key="5">
    <source>
        <dbReference type="ARBA" id="ARBA00023128"/>
    </source>
</evidence>
<evidence type="ECO:0000313" key="9">
    <source>
        <dbReference type="EMBL" id="CAG7723625.1"/>
    </source>
</evidence>
<comment type="similarity">
    <text evidence="2 7">Belongs to the COA3 family.</text>
</comment>
<dbReference type="InterPro" id="IPR018628">
    <property type="entry name" value="Coa3_CC"/>
</dbReference>
<dbReference type="OrthoDB" id="10018333at2759"/>
<dbReference type="PANTHER" id="PTHR15642">
    <property type="entry name" value="CYTOCHROME C OXIDASE ASSEMBLY FACTOR 3, MITOCHONDRIAL"/>
    <property type="match status" value="1"/>
</dbReference>
<sequence>MAGVDDSRAQKLDLQRDKKLLTQAQIDYIRAAQALNAERVTKLKRIRRNNLLTAGFLGASVLSIYGYSLWAIGSEKFLEEEEKPQ</sequence>
<evidence type="ECO:0000256" key="1">
    <source>
        <dbReference type="ARBA" id="ARBA00004304"/>
    </source>
</evidence>
<name>A0A8J2KAX5_9HEXA</name>
<accession>A0A8J2KAX5</accession>
<comment type="subcellular location">
    <subcellularLocation>
        <location evidence="1">Mitochondrion membrane</location>
        <topology evidence="1">Single-pass membrane protein</topology>
    </subcellularLocation>
</comment>
<dbReference type="AlphaFoldDB" id="A0A8J2KAX5"/>
<keyword evidence="5 7" id="KW-0496">Mitochondrion</keyword>
<dbReference type="InterPro" id="IPR041752">
    <property type="entry name" value="Coa3"/>
</dbReference>
<feature type="domain" description="Cytochrome c oxidase assembly factor 3 mitochondrial coiled-coil" evidence="8">
    <location>
        <begin position="36"/>
        <end position="84"/>
    </location>
</feature>
<dbReference type="EMBL" id="CAJVCH010101077">
    <property type="protein sequence ID" value="CAG7723625.1"/>
    <property type="molecule type" value="Genomic_DNA"/>
</dbReference>
<keyword evidence="7" id="KW-0999">Mitochondrion inner membrane</keyword>
<reference evidence="9" key="1">
    <citation type="submission" date="2021-06" db="EMBL/GenBank/DDBJ databases">
        <authorList>
            <person name="Hodson N. C."/>
            <person name="Mongue J. A."/>
            <person name="Jaron S. K."/>
        </authorList>
    </citation>
    <scope>NUCLEOTIDE SEQUENCE</scope>
</reference>
<dbReference type="PANTHER" id="PTHR15642:SF3">
    <property type="entry name" value="CYTOCHROME C OXIDASE ASSEMBLY FACTOR 3 HOMOLOG, MITOCHONDRIAL"/>
    <property type="match status" value="1"/>
</dbReference>
<evidence type="ECO:0000256" key="2">
    <source>
        <dbReference type="ARBA" id="ARBA00007035"/>
    </source>
</evidence>
<gene>
    <name evidence="9" type="ORF">AFUS01_LOCUS12702</name>
</gene>
<comment type="caution">
    <text evidence="9">The sequence shown here is derived from an EMBL/GenBank/DDBJ whole genome shotgun (WGS) entry which is preliminary data.</text>
</comment>
<evidence type="ECO:0000313" key="10">
    <source>
        <dbReference type="Proteomes" id="UP000708208"/>
    </source>
</evidence>
<dbReference type="Pfam" id="PF09813">
    <property type="entry name" value="Coa3_cc"/>
    <property type="match status" value="1"/>
</dbReference>
<keyword evidence="4 7" id="KW-1133">Transmembrane helix</keyword>
<protein>
    <recommendedName>
        <fullName evidence="7">Cytochrome c oxidase assembly factor 3</fullName>
    </recommendedName>
</protein>
<evidence type="ECO:0000256" key="3">
    <source>
        <dbReference type="ARBA" id="ARBA00022692"/>
    </source>
</evidence>
<dbReference type="GO" id="GO:0033617">
    <property type="term" value="P:mitochondrial respiratory chain complex IV assembly"/>
    <property type="evidence" value="ECO:0007669"/>
    <property type="project" value="UniProtKB-UniRule"/>
</dbReference>
<dbReference type="Proteomes" id="UP000708208">
    <property type="component" value="Unassembled WGS sequence"/>
</dbReference>
<dbReference type="GO" id="GO:0005743">
    <property type="term" value="C:mitochondrial inner membrane"/>
    <property type="evidence" value="ECO:0007669"/>
    <property type="project" value="UniProtKB-UniRule"/>
</dbReference>
<keyword evidence="6 7" id="KW-0472">Membrane</keyword>
<feature type="transmembrane region" description="Helical" evidence="7">
    <location>
        <begin position="51"/>
        <end position="72"/>
    </location>
</feature>
<organism evidence="9 10">
    <name type="scientific">Allacma fusca</name>
    <dbReference type="NCBI Taxonomy" id="39272"/>
    <lineage>
        <taxon>Eukaryota</taxon>
        <taxon>Metazoa</taxon>
        <taxon>Ecdysozoa</taxon>
        <taxon>Arthropoda</taxon>
        <taxon>Hexapoda</taxon>
        <taxon>Collembola</taxon>
        <taxon>Symphypleona</taxon>
        <taxon>Sminthuridae</taxon>
        <taxon>Allacma</taxon>
    </lineage>
</organism>